<accession>A0A8J4X8X1</accession>
<dbReference type="OrthoDB" id="25620at2759"/>
<dbReference type="PANTHER" id="PTHR14241">
    <property type="entry name" value="INTERFERON-INDUCED PROTEIN 44"/>
    <property type="match status" value="1"/>
</dbReference>
<evidence type="ECO:0000313" key="1">
    <source>
        <dbReference type="EMBL" id="KAF5888825.1"/>
    </source>
</evidence>
<sequence>FFKILHSFMGSKQTEVPTPEPDFDAPWRPVTWSEDTKGQMLNTVKNFQLRAADVTELKILLHGPIGAGKSTFVNSINSVLQGRNTSIALADSTAGPSQSFTLKLKHYRLKKNEPGSFYPFVLSDIMGLEPEDSRGVHTEDMIKILQGHINDGYAFNPLSPIAETDPKYMSNPGLKDRVHCLVSVLPADKISLIPDEAIKKMRDVRKKASELGIPQVVIMPMVDKACPLAKQDLSKIYNSKKIKEK</sequence>
<comment type="caution">
    <text evidence="1">The sequence shown here is derived from an EMBL/GenBank/DDBJ whole genome shotgun (WGS) entry which is preliminary data.</text>
</comment>
<evidence type="ECO:0000313" key="2">
    <source>
        <dbReference type="Proteomes" id="UP000727407"/>
    </source>
</evidence>
<organism evidence="1 2">
    <name type="scientific">Clarias magur</name>
    <name type="common">Asian catfish</name>
    <name type="synonym">Macropteronotus magur</name>
    <dbReference type="NCBI Taxonomy" id="1594786"/>
    <lineage>
        <taxon>Eukaryota</taxon>
        <taxon>Metazoa</taxon>
        <taxon>Chordata</taxon>
        <taxon>Craniata</taxon>
        <taxon>Vertebrata</taxon>
        <taxon>Euteleostomi</taxon>
        <taxon>Actinopterygii</taxon>
        <taxon>Neopterygii</taxon>
        <taxon>Teleostei</taxon>
        <taxon>Ostariophysi</taxon>
        <taxon>Siluriformes</taxon>
        <taxon>Clariidae</taxon>
        <taxon>Clarias</taxon>
    </lineage>
</organism>
<feature type="non-terminal residue" evidence="1">
    <location>
        <position position="245"/>
    </location>
</feature>
<dbReference type="GO" id="GO:0006955">
    <property type="term" value="P:immune response"/>
    <property type="evidence" value="ECO:0007669"/>
    <property type="project" value="TreeGrafter"/>
</dbReference>
<dbReference type="CDD" id="cd02019">
    <property type="entry name" value="NK"/>
    <property type="match status" value="1"/>
</dbReference>
<name>A0A8J4X8X1_CLAMG</name>
<feature type="non-terminal residue" evidence="1">
    <location>
        <position position="1"/>
    </location>
</feature>
<proteinExistence type="predicted"/>
<dbReference type="EMBL" id="QNUK01000913">
    <property type="protein sequence ID" value="KAF5888825.1"/>
    <property type="molecule type" value="Genomic_DNA"/>
</dbReference>
<dbReference type="AlphaFoldDB" id="A0A8J4X8X1"/>
<keyword evidence="2" id="KW-1185">Reference proteome</keyword>
<dbReference type="Gene3D" id="3.40.50.300">
    <property type="entry name" value="P-loop containing nucleotide triphosphate hydrolases"/>
    <property type="match status" value="1"/>
</dbReference>
<reference evidence="1" key="1">
    <citation type="submission" date="2020-07" db="EMBL/GenBank/DDBJ databases">
        <title>Clarias magur genome sequencing, assembly and annotation.</title>
        <authorList>
            <person name="Kushwaha B."/>
            <person name="Kumar R."/>
            <person name="Das P."/>
            <person name="Joshi C.G."/>
            <person name="Kumar D."/>
            <person name="Nagpure N.S."/>
            <person name="Pandey M."/>
            <person name="Agarwal S."/>
            <person name="Srivastava S."/>
            <person name="Singh M."/>
            <person name="Sahoo L."/>
            <person name="Jayasankar P."/>
            <person name="Meher P.K."/>
            <person name="Koringa P.G."/>
            <person name="Iquebal M.A."/>
            <person name="Das S.P."/>
            <person name="Bit A."/>
            <person name="Patnaik S."/>
            <person name="Patel N."/>
            <person name="Shah T.M."/>
            <person name="Hinsu A."/>
            <person name="Jena J.K."/>
        </authorList>
    </citation>
    <scope>NUCLEOTIDE SEQUENCE</scope>
    <source>
        <strain evidence="1">CIFAMagur01</strain>
        <tissue evidence="1">Testis</tissue>
    </source>
</reference>
<dbReference type="PANTHER" id="PTHR14241:SF1">
    <property type="entry name" value="INTERFERON-INDUCED PROTEIN 44-RELATED"/>
    <property type="match status" value="1"/>
</dbReference>
<dbReference type="Proteomes" id="UP000727407">
    <property type="component" value="Unassembled WGS sequence"/>
</dbReference>
<dbReference type="InterPro" id="IPR027417">
    <property type="entry name" value="P-loop_NTPase"/>
</dbReference>
<dbReference type="SUPFAM" id="SSF52540">
    <property type="entry name" value="P-loop containing nucleoside triphosphate hydrolases"/>
    <property type="match status" value="1"/>
</dbReference>
<gene>
    <name evidence="1" type="ORF">DAT39_021474</name>
</gene>
<protein>
    <submittedName>
        <fullName evidence="1">Interferon-induced protein 44-like</fullName>
    </submittedName>
</protein>